<organism evidence="2 3">
    <name type="scientific">Domibacillus iocasae</name>
    <dbReference type="NCBI Taxonomy" id="1714016"/>
    <lineage>
        <taxon>Bacteria</taxon>
        <taxon>Bacillati</taxon>
        <taxon>Bacillota</taxon>
        <taxon>Bacilli</taxon>
        <taxon>Bacillales</taxon>
        <taxon>Bacillaceae</taxon>
        <taxon>Domibacillus</taxon>
    </lineage>
</organism>
<dbReference type="OrthoDB" id="9779098at2"/>
<protein>
    <submittedName>
        <fullName evidence="2">Uncharacterized protein</fullName>
    </submittedName>
</protein>
<dbReference type="RefSeq" id="WP_069937515.1">
    <property type="nucleotide sequence ID" value="NZ_MAMP01000012.1"/>
</dbReference>
<dbReference type="EMBL" id="MAMP01000012">
    <property type="protein sequence ID" value="OES45517.1"/>
    <property type="molecule type" value="Genomic_DNA"/>
</dbReference>
<accession>A0A1E7DQZ7</accession>
<proteinExistence type="predicted"/>
<reference evidence="2 3" key="1">
    <citation type="submission" date="2016-06" db="EMBL/GenBank/DDBJ databases">
        <title>Domibacillus iocasae genome sequencing.</title>
        <authorList>
            <person name="Verma A."/>
            <person name="Pal Y."/>
            <person name="Ojha A.K."/>
            <person name="Krishnamurthi S."/>
        </authorList>
    </citation>
    <scope>NUCLEOTIDE SEQUENCE [LARGE SCALE GENOMIC DNA]</scope>
    <source>
        <strain evidence="2 3">DSM 29979</strain>
    </source>
</reference>
<evidence type="ECO:0000313" key="3">
    <source>
        <dbReference type="Proteomes" id="UP000095658"/>
    </source>
</evidence>
<comment type="caution">
    <text evidence="2">The sequence shown here is derived from an EMBL/GenBank/DDBJ whole genome shotgun (WGS) entry which is preliminary data.</text>
</comment>
<feature type="chain" id="PRO_5039251481" evidence="1">
    <location>
        <begin position="22"/>
        <end position="65"/>
    </location>
</feature>
<keyword evidence="3" id="KW-1185">Reference proteome</keyword>
<sequence>MTKSSLITLCFSVFIVFSAGCQSNDLQAVNDVGNNLTEEAPAQERLSSENGVTITTEKRPIFNIS</sequence>
<evidence type="ECO:0000313" key="2">
    <source>
        <dbReference type="EMBL" id="OES45517.1"/>
    </source>
</evidence>
<keyword evidence="1" id="KW-0732">Signal</keyword>
<feature type="signal peptide" evidence="1">
    <location>
        <begin position="1"/>
        <end position="21"/>
    </location>
</feature>
<evidence type="ECO:0000256" key="1">
    <source>
        <dbReference type="SAM" id="SignalP"/>
    </source>
</evidence>
<dbReference type="AlphaFoldDB" id="A0A1E7DQZ7"/>
<dbReference type="Proteomes" id="UP000095658">
    <property type="component" value="Unassembled WGS sequence"/>
</dbReference>
<name>A0A1E7DQZ7_9BACI</name>
<gene>
    <name evidence="2" type="ORF">BA724_01475</name>
</gene>
<dbReference type="PROSITE" id="PS51257">
    <property type="entry name" value="PROKAR_LIPOPROTEIN"/>
    <property type="match status" value="1"/>
</dbReference>